<dbReference type="PANTHER" id="PTHR33840">
    <property type="match status" value="1"/>
</dbReference>
<evidence type="ECO:0000259" key="2">
    <source>
        <dbReference type="Pfam" id="PF09994"/>
    </source>
</evidence>
<organism evidence="3 4">
    <name type="scientific">Methylobacterium phyllostachyos</name>
    <dbReference type="NCBI Taxonomy" id="582672"/>
    <lineage>
        <taxon>Bacteria</taxon>
        <taxon>Pseudomonadati</taxon>
        <taxon>Pseudomonadota</taxon>
        <taxon>Alphaproteobacteria</taxon>
        <taxon>Hyphomicrobiales</taxon>
        <taxon>Methylobacteriaceae</taxon>
        <taxon>Methylobacterium</taxon>
    </lineage>
</organism>
<dbReference type="RefSeq" id="WP_091719900.1">
    <property type="nucleotide sequence ID" value="NZ_FNHS01000015.1"/>
</dbReference>
<gene>
    <name evidence="3" type="ORF">SAMN05216360_11573</name>
</gene>
<feature type="compositionally biased region" description="Polar residues" evidence="1">
    <location>
        <begin position="369"/>
        <end position="379"/>
    </location>
</feature>
<dbReference type="EMBL" id="FNHS01000015">
    <property type="protein sequence ID" value="SDO13664.1"/>
    <property type="molecule type" value="Genomic_DNA"/>
</dbReference>
<dbReference type="SUPFAM" id="SSF53474">
    <property type="entry name" value="alpha/beta-Hydrolases"/>
    <property type="match status" value="1"/>
</dbReference>
<dbReference type="STRING" id="582672.SAMN05216360_11573"/>
<feature type="region of interest" description="Disordered" evidence="1">
    <location>
        <begin position="361"/>
        <end position="389"/>
    </location>
</feature>
<evidence type="ECO:0000313" key="4">
    <source>
        <dbReference type="Proteomes" id="UP000198704"/>
    </source>
</evidence>
<accession>A0A1H0H3M0</accession>
<protein>
    <submittedName>
        <fullName evidence="3">Uncharacterized protein, PA2063/DUF2235 family</fullName>
    </submittedName>
</protein>
<dbReference type="OrthoDB" id="4378831at2"/>
<dbReference type="Proteomes" id="UP000198704">
    <property type="component" value="Unassembled WGS sequence"/>
</dbReference>
<sequence>MAMKRLIVCCDGTWNDADSGDGFTNVVRIARAIKAEDDTIKPGTKQIVYYHSGVGSGGDALMHVVGGATGLGLSRNVRDAYAFIANNYCQGDELFFFGFSRGAYTARSVAGLINWAGILHKTDMDDFALLWEGFKLRGEPNARDARTYFPDRYKDVPIKCIGVWDTVGSLGNPGYLNALLAKFYQFQDTNLGVRIENAFHALAIDEHRKEFVPTLWQKLPGAPAEQRLEQVWFAGAHSNVGGGYDEHGLSDVALAWMVDRVAPMLAINDLHLRDRQDRRATWGLGRIYDSVSGVFAFLDRTNRNICAGSDTFETIHESVATRFSGGGQLKEGPYQPKSMPDGITAATPVQDLGDLEKGLRWPQADPTHTGGTSRPTPQATDPLMRKLNI</sequence>
<dbReference type="Pfam" id="PF09994">
    <property type="entry name" value="T6SS_Tle1-like_cat"/>
    <property type="match status" value="1"/>
</dbReference>
<evidence type="ECO:0000313" key="3">
    <source>
        <dbReference type="EMBL" id="SDO13664.1"/>
    </source>
</evidence>
<dbReference type="AlphaFoldDB" id="A0A1H0H3M0"/>
<name>A0A1H0H3M0_9HYPH</name>
<dbReference type="InterPro" id="IPR018712">
    <property type="entry name" value="Tle1-like_cat"/>
</dbReference>
<evidence type="ECO:0000256" key="1">
    <source>
        <dbReference type="SAM" id="MobiDB-lite"/>
    </source>
</evidence>
<dbReference type="PANTHER" id="PTHR33840:SF1">
    <property type="entry name" value="TLE1 PHOSPHOLIPASE DOMAIN-CONTAINING PROTEIN"/>
    <property type="match status" value="1"/>
</dbReference>
<feature type="domain" description="T6SS Phospholipase effector Tle1-like catalytic" evidence="2">
    <location>
        <begin position="4"/>
        <end position="259"/>
    </location>
</feature>
<keyword evidence="4" id="KW-1185">Reference proteome</keyword>
<dbReference type="InterPro" id="IPR029058">
    <property type="entry name" value="AB_hydrolase_fold"/>
</dbReference>
<proteinExistence type="predicted"/>
<reference evidence="4" key="1">
    <citation type="submission" date="2016-10" db="EMBL/GenBank/DDBJ databases">
        <authorList>
            <person name="Varghese N."/>
            <person name="Submissions S."/>
        </authorList>
    </citation>
    <scope>NUCLEOTIDE SEQUENCE [LARGE SCALE GENOMIC DNA]</scope>
    <source>
        <strain evidence="4">BL47</strain>
    </source>
</reference>